<dbReference type="InterPro" id="IPR046530">
    <property type="entry name" value="BIM1-like_dom"/>
</dbReference>
<evidence type="ECO:0000256" key="3">
    <source>
        <dbReference type="ARBA" id="ARBA00022729"/>
    </source>
</evidence>
<feature type="domain" description="Copper acquisition factor BIM1-like" evidence="10">
    <location>
        <begin position="19"/>
        <end position="138"/>
    </location>
</feature>
<name>A0ABR4NHI0_9FUNG</name>
<dbReference type="Proteomes" id="UP001527925">
    <property type="component" value="Unassembled WGS sequence"/>
</dbReference>
<feature type="compositionally biased region" description="Low complexity" evidence="8">
    <location>
        <begin position="153"/>
        <end position="163"/>
    </location>
</feature>
<keyword evidence="2" id="KW-1003">Cell membrane</keyword>
<keyword evidence="5" id="KW-0325">Glycoprotein</keyword>
<evidence type="ECO:0000256" key="8">
    <source>
        <dbReference type="SAM" id="MobiDB-lite"/>
    </source>
</evidence>
<evidence type="ECO:0000259" key="10">
    <source>
        <dbReference type="Pfam" id="PF20238"/>
    </source>
</evidence>
<dbReference type="PANTHER" id="PTHR34992:SF1">
    <property type="entry name" value="COPPER ACQUISITION FACTOR BIM1-LIKE DOMAIN-CONTAINING PROTEIN"/>
    <property type="match status" value="1"/>
</dbReference>
<dbReference type="EMBL" id="JADGIZ020000005">
    <property type="protein sequence ID" value="KAL2918914.1"/>
    <property type="molecule type" value="Genomic_DNA"/>
</dbReference>
<keyword evidence="6" id="KW-0449">Lipoprotein</keyword>
<dbReference type="PANTHER" id="PTHR34992">
    <property type="entry name" value="HYPHAL ANASTAMOSIS-7 PROTEIN"/>
    <property type="match status" value="1"/>
</dbReference>
<dbReference type="Pfam" id="PF20238">
    <property type="entry name" value="BIM1-like_dom"/>
    <property type="match status" value="1"/>
</dbReference>
<evidence type="ECO:0000256" key="5">
    <source>
        <dbReference type="ARBA" id="ARBA00023180"/>
    </source>
</evidence>
<keyword evidence="12" id="KW-1185">Reference proteome</keyword>
<comment type="subcellular location">
    <subcellularLocation>
        <location evidence="1">Cell membrane</location>
    </subcellularLocation>
    <subcellularLocation>
        <location evidence="7">Endomembrane system</location>
        <topology evidence="7">Lipid-anchor</topology>
    </subcellularLocation>
</comment>
<keyword evidence="4" id="KW-0472">Membrane</keyword>
<evidence type="ECO:0000256" key="9">
    <source>
        <dbReference type="SAM" id="SignalP"/>
    </source>
</evidence>
<comment type="caution">
    <text evidence="11">The sequence shown here is derived from an EMBL/GenBank/DDBJ whole genome shotgun (WGS) entry which is preliminary data.</text>
</comment>
<evidence type="ECO:0000256" key="6">
    <source>
        <dbReference type="ARBA" id="ARBA00023288"/>
    </source>
</evidence>
<evidence type="ECO:0000256" key="7">
    <source>
        <dbReference type="ARBA" id="ARBA00037868"/>
    </source>
</evidence>
<feature type="signal peptide" evidence="9">
    <location>
        <begin position="1"/>
        <end position="19"/>
    </location>
</feature>
<feature type="region of interest" description="Disordered" evidence="8">
    <location>
        <begin position="142"/>
        <end position="163"/>
    </location>
</feature>
<reference evidence="11 12" key="1">
    <citation type="submission" date="2023-09" db="EMBL/GenBank/DDBJ databases">
        <title>Pangenome analysis of Batrachochytrium dendrobatidis and related Chytrids.</title>
        <authorList>
            <person name="Yacoub M.N."/>
            <person name="Stajich J.E."/>
            <person name="James T.Y."/>
        </authorList>
    </citation>
    <scope>NUCLEOTIDE SEQUENCE [LARGE SCALE GENOMIC DNA]</scope>
    <source>
        <strain evidence="11 12">JEL0888</strain>
    </source>
</reference>
<evidence type="ECO:0000313" key="12">
    <source>
        <dbReference type="Proteomes" id="UP001527925"/>
    </source>
</evidence>
<accession>A0ABR4NHI0</accession>
<feature type="chain" id="PRO_5045595774" description="Copper acquisition factor BIM1-like domain-containing protein" evidence="9">
    <location>
        <begin position="20"/>
        <end position="245"/>
    </location>
</feature>
<organism evidence="11 12">
    <name type="scientific">Polyrhizophydium stewartii</name>
    <dbReference type="NCBI Taxonomy" id="2732419"/>
    <lineage>
        <taxon>Eukaryota</taxon>
        <taxon>Fungi</taxon>
        <taxon>Fungi incertae sedis</taxon>
        <taxon>Chytridiomycota</taxon>
        <taxon>Chytridiomycota incertae sedis</taxon>
        <taxon>Chytridiomycetes</taxon>
        <taxon>Rhizophydiales</taxon>
        <taxon>Rhizophydiales incertae sedis</taxon>
        <taxon>Polyrhizophydium</taxon>
    </lineage>
</organism>
<evidence type="ECO:0000313" key="11">
    <source>
        <dbReference type="EMBL" id="KAL2918914.1"/>
    </source>
</evidence>
<proteinExistence type="predicted"/>
<evidence type="ECO:0000256" key="2">
    <source>
        <dbReference type="ARBA" id="ARBA00022475"/>
    </source>
</evidence>
<keyword evidence="3 9" id="KW-0732">Signal</keyword>
<sequence>MLAPLALLLAAAAAAPAAAHFTVTAPPSRGQDELTQATAPCGGAAFNAAGAASAIQTAGTAAIRQADATATCTINFGLGASPASFVRVGSVNAPRGVVNIPYDLSAVAGLTDGAAGVIQIVCNSSDGTLYSCSDVTVSTVVEQPGAPRPRPAPSSSTGAAAATSSPAAGAAASSTAATAAATTTSSAAAGAATSSAGAAATTSSTAASITPAAVPGPSTGSAGSAASPMVALGVLAVSLAALFMA</sequence>
<protein>
    <recommendedName>
        <fullName evidence="10">Copper acquisition factor BIM1-like domain-containing protein</fullName>
    </recommendedName>
</protein>
<gene>
    <name evidence="11" type="ORF">HK105_201748</name>
</gene>
<dbReference type="InterPro" id="IPR046936">
    <property type="entry name" value="BIM1-like"/>
</dbReference>
<evidence type="ECO:0000256" key="4">
    <source>
        <dbReference type="ARBA" id="ARBA00023136"/>
    </source>
</evidence>
<evidence type="ECO:0000256" key="1">
    <source>
        <dbReference type="ARBA" id="ARBA00004236"/>
    </source>
</evidence>